<feature type="compositionally biased region" description="Low complexity" evidence="1">
    <location>
        <begin position="7"/>
        <end position="16"/>
    </location>
</feature>
<evidence type="ECO:0000256" key="1">
    <source>
        <dbReference type="SAM" id="MobiDB-lite"/>
    </source>
</evidence>
<comment type="caution">
    <text evidence="2">The sequence shown here is derived from an EMBL/GenBank/DDBJ whole genome shotgun (WGS) entry which is preliminary data.</text>
</comment>
<dbReference type="AlphaFoldDB" id="A0A167XBF0"/>
<reference evidence="2 3" key="1">
    <citation type="journal article" date="2016" name="Genome Biol. Evol.">
        <title>Divergent and convergent evolution of fungal pathogenicity.</title>
        <authorList>
            <person name="Shang Y."/>
            <person name="Xiao G."/>
            <person name="Zheng P."/>
            <person name="Cen K."/>
            <person name="Zhan S."/>
            <person name="Wang C."/>
        </authorList>
    </citation>
    <scope>NUCLEOTIDE SEQUENCE [LARGE SCALE GENOMIC DNA]</scope>
    <source>
        <strain evidence="2 3">ARSEF 2679</strain>
    </source>
</reference>
<dbReference type="RefSeq" id="XP_018704733.1">
    <property type="nucleotide sequence ID" value="XM_018847777.1"/>
</dbReference>
<evidence type="ECO:0000313" key="3">
    <source>
        <dbReference type="Proteomes" id="UP000076744"/>
    </source>
</evidence>
<dbReference type="STRING" id="1081104.A0A167XBF0"/>
<proteinExistence type="predicted"/>
<gene>
    <name evidence="2" type="ORF">ISF_04171</name>
</gene>
<organism evidence="2 3">
    <name type="scientific">Cordyceps fumosorosea (strain ARSEF 2679)</name>
    <name type="common">Isaria fumosorosea</name>
    <dbReference type="NCBI Taxonomy" id="1081104"/>
    <lineage>
        <taxon>Eukaryota</taxon>
        <taxon>Fungi</taxon>
        <taxon>Dikarya</taxon>
        <taxon>Ascomycota</taxon>
        <taxon>Pezizomycotina</taxon>
        <taxon>Sordariomycetes</taxon>
        <taxon>Hypocreomycetidae</taxon>
        <taxon>Hypocreales</taxon>
        <taxon>Cordycipitaceae</taxon>
        <taxon>Cordyceps</taxon>
    </lineage>
</organism>
<dbReference type="GeneID" id="30020463"/>
<dbReference type="EMBL" id="AZHB01000009">
    <property type="protein sequence ID" value="OAA64761.1"/>
    <property type="molecule type" value="Genomic_DNA"/>
</dbReference>
<name>A0A167XBF0_CORFA</name>
<dbReference type="InterPro" id="IPR046536">
    <property type="entry name" value="DUF6601"/>
</dbReference>
<accession>A0A167XBF0</accession>
<evidence type="ECO:0000313" key="2">
    <source>
        <dbReference type="EMBL" id="OAA64761.1"/>
    </source>
</evidence>
<protein>
    <submittedName>
        <fullName evidence="2">Uncharacterized protein</fullName>
    </submittedName>
</protein>
<feature type="region of interest" description="Disordered" evidence="1">
    <location>
        <begin position="1"/>
        <end position="35"/>
    </location>
</feature>
<sequence length="128" mass="14019">MALGVRPADAAAAASPPTRPQAERRRHRDPRPAPRVVPGRRIFLKPLPASCDSPGWTRCHMLRFGRVLRGFSTVDGAADYSDLLHNNFTVLATALAYVVVVLRAMQVGLAVDDLKADSAFQKARDCRK</sequence>
<keyword evidence="3" id="KW-1185">Reference proteome</keyword>
<dbReference type="Proteomes" id="UP000076744">
    <property type="component" value="Unassembled WGS sequence"/>
</dbReference>
<dbReference type="Pfam" id="PF20246">
    <property type="entry name" value="DUF6601"/>
    <property type="match status" value="1"/>
</dbReference>